<dbReference type="Proteomes" id="UP000095342">
    <property type="component" value="Chromosome"/>
</dbReference>
<organism evidence="2 3">
    <name type="scientific">Acidihalobacter aeolianus</name>
    <dbReference type="NCBI Taxonomy" id="2792603"/>
    <lineage>
        <taxon>Bacteria</taxon>
        <taxon>Pseudomonadati</taxon>
        <taxon>Pseudomonadota</taxon>
        <taxon>Gammaproteobacteria</taxon>
        <taxon>Chromatiales</taxon>
        <taxon>Ectothiorhodospiraceae</taxon>
        <taxon>Acidihalobacter</taxon>
    </lineage>
</organism>
<dbReference type="InterPro" id="IPR006311">
    <property type="entry name" value="TAT_signal"/>
</dbReference>
<keyword evidence="1" id="KW-0732">Signal</keyword>
<evidence type="ECO:0000313" key="2">
    <source>
        <dbReference type="EMBL" id="AOV15719.1"/>
    </source>
</evidence>
<dbReference type="Gene3D" id="2.60.40.420">
    <property type="entry name" value="Cupredoxins - blue copper proteins"/>
    <property type="match status" value="1"/>
</dbReference>
<dbReference type="KEGG" id="aaeo:BJI67_00390"/>
<keyword evidence="3" id="KW-1185">Reference proteome</keyword>
<proteinExistence type="predicted"/>
<sequence>MNKINRRKFLSGIGAGIGSMAISSLVPSRQVLAADTAATQSSVVFHGHGFYPMMSHVITGAVLELESVSNEILKLISAPSTPEKINLTLAPKDKAHLRFNKPGLYLLYNGITTRFDTKVGQVAARKESRQFPMPAYMVILVTDRHGGGLNPTARRVTIPDSYMTFEPWACVVRANESVTFTNKDMDTHIVMPSPEPMLMPKHKFGEADMEDKLWQQRMNSISPITLNSRGGAGTLTLKQPGLHHYYCPIHVAYSATDYTFYPLKSYGGYPFIMDGVIVVLPT</sequence>
<dbReference type="NCBIfam" id="TIGR01409">
    <property type="entry name" value="TAT_signal_seq"/>
    <property type="match status" value="1"/>
</dbReference>
<dbReference type="SUPFAM" id="SSF49503">
    <property type="entry name" value="Cupredoxins"/>
    <property type="match status" value="1"/>
</dbReference>
<dbReference type="InterPro" id="IPR019546">
    <property type="entry name" value="TAT_signal_bac_arc"/>
</dbReference>
<evidence type="ECO:0000313" key="3">
    <source>
        <dbReference type="Proteomes" id="UP000095342"/>
    </source>
</evidence>
<dbReference type="InterPro" id="IPR008972">
    <property type="entry name" value="Cupredoxin"/>
</dbReference>
<evidence type="ECO:0000256" key="1">
    <source>
        <dbReference type="ARBA" id="ARBA00022729"/>
    </source>
</evidence>
<dbReference type="AlphaFoldDB" id="A0A1D8K436"/>
<dbReference type="EMBL" id="CP017448">
    <property type="protein sequence ID" value="AOV15719.1"/>
    <property type="molecule type" value="Genomic_DNA"/>
</dbReference>
<dbReference type="RefSeq" id="WP_070071320.1">
    <property type="nucleotide sequence ID" value="NZ_CP017448.1"/>
</dbReference>
<accession>A0A1D8K436</accession>
<dbReference type="PROSITE" id="PS51318">
    <property type="entry name" value="TAT"/>
    <property type="match status" value="1"/>
</dbReference>
<reference evidence="2 3" key="1">
    <citation type="submission" date="2016-09" db="EMBL/GenBank/DDBJ databases">
        <title>Acidihalobacter prosperus V6 (DSM14174).</title>
        <authorList>
            <person name="Khaleque H.N."/>
            <person name="Ramsay J.P."/>
            <person name="Murphy R.J.T."/>
            <person name="Kaksonen A.H."/>
            <person name="Boxall N.J."/>
            <person name="Watkin E.L.J."/>
        </authorList>
    </citation>
    <scope>NUCLEOTIDE SEQUENCE [LARGE SCALE GENOMIC DNA]</scope>
    <source>
        <strain evidence="2 3">V6</strain>
    </source>
</reference>
<protein>
    <submittedName>
        <fullName evidence="2">Uncharacterized protein</fullName>
    </submittedName>
</protein>
<gene>
    <name evidence="2" type="ORF">BJI67_00390</name>
</gene>
<name>A0A1D8K436_9GAMM</name>